<evidence type="ECO:0000313" key="2">
    <source>
        <dbReference type="Proteomes" id="UP001519332"/>
    </source>
</evidence>
<reference evidence="1 2" key="1">
    <citation type="submission" date="2021-03" db="EMBL/GenBank/DDBJ databases">
        <title>Sequencing the genomes of 1000 actinobacteria strains.</title>
        <authorList>
            <person name="Klenk H.-P."/>
        </authorList>
    </citation>
    <scope>NUCLEOTIDE SEQUENCE [LARGE SCALE GENOMIC DNA]</scope>
    <source>
        <strain evidence="1 2">DSM 46670</strain>
    </source>
</reference>
<accession>A0ABS4TL35</accession>
<organism evidence="1 2">
    <name type="scientific">Kibdelosporangium banguiense</name>
    <dbReference type="NCBI Taxonomy" id="1365924"/>
    <lineage>
        <taxon>Bacteria</taxon>
        <taxon>Bacillati</taxon>
        <taxon>Actinomycetota</taxon>
        <taxon>Actinomycetes</taxon>
        <taxon>Pseudonocardiales</taxon>
        <taxon>Pseudonocardiaceae</taxon>
        <taxon>Kibdelosporangium</taxon>
    </lineage>
</organism>
<dbReference type="EMBL" id="JAGINW010000001">
    <property type="protein sequence ID" value="MBP2324714.1"/>
    <property type="molecule type" value="Genomic_DNA"/>
</dbReference>
<protein>
    <submittedName>
        <fullName evidence="1">Uncharacterized protein</fullName>
    </submittedName>
</protein>
<dbReference type="RefSeq" id="WP_209642004.1">
    <property type="nucleotide sequence ID" value="NZ_JAGINW010000001.1"/>
</dbReference>
<proteinExistence type="predicted"/>
<name>A0ABS4TL35_9PSEU</name>
<evidence type="ECO:0000313" key="1">
    <source>
        <dbReference type="EMBL" id="MBP2324714.1"/>
    </source>
</evidence>
<sequence length="86" mass="9840">MWTDRTSTKSRRRSKEQDILFVQLPVMVLDSGCGAIPVESETTRIKIGLARRCQVGHRSKIGYRLRVQSFMDINTPQRADIYGKGE</sequence>
<dbReference type="Proteomes" id="UP001519332">
    <property type="component" value="Unassembled WGS sequence"/>
</dbReference>
<comment type="caution">
    <text evidence="1">The sequence shown here is derived from an EMBL/GenBank/DDBJ whole genome shotgun (WGS) entry which is preliminary data.</text>
</comment>
<keyword evidence="2" id="KW-1185">Reference proteome</keyword>
<gene>
    <name evidence="1" type="ORF">JOF56_005099</name>
</gene>